<keyword evidence="2" id="KW-1185">Reference proteome</keyword>
<sequence length="228" mass="26699">MKKYYYCSNENIKQHAIKLNILADIASFAADDEEDFLMFLDGDAFPISDITEFKEKVMRDSPLAAIQRLDNCGDIQPHPCFCITKIKFWKQIQGDWKPGNTTWINNNGQKVADVGGTMLSKLNKNNVSWYKLNRSNIHSYHPVLFGVYDQLIYHHGAGFRTPGIRTDQKKIKLYSIRLGMFKFFKKIIPFQLARKWFFPMNTTIKINQAKSKEIYQTIQNDFNFYEKL</sequence>
<reference evidence="1" key="2">
    <citation type="submission" date="2020-09" db="EMBL/GenBank/DDBJ databases">
        <authorList>
            <person name="Sun Q."/>
            <person name="Zhou Y."/>
        </authorList>
    </citation>
    <scope>NUCLEOTIDE SEQUENCE</scope>
    <source>
        <strain evidence="1">CGMCC 1.12181</strain>
    </source>
</reference>
<proteinExistence type="predicted"/>
<dbReference type="Proteomes" id="UP000605253">
    <property type="component" value="Unassembled WGS sequence"/>
</dbReference>
<reference evidence="1" key="1">
    <citation type="journal article" date="2014" name="Int. J. Syst. Evol. Microbiol.">
        <title>Complete genome sequence of Corynebacterium casei LMG S-19264T (=DSM 44701T), isolated from a smear-ripened cheese.</title>
        <authorList>
            <consortium name="US DOE Joint Genome Institute (JGI-PGF)"/>
            <person name="Walter F."/>
            <person name="Albersmeier A."/>
            <person name="Kalinowski J."/>
            <person name="Ruckert C."/>
        </authorList>
    </citation>
    <scope>NUCLEOTIDE SEQUENCE</scope>
    <source>
        <strain evidence="1">CGMCC 1.12181</strain>
    </source>
</reference>
<dbReference type="RefSeq" id="WP_188364136.1">
    <property type="nucleotide sequence ID" value="NZ_BAABJF010000032.1"/>
</dbReference>
<organism evidence="1 2">
    <name type="scientific">Marinicella pacifica</name>
    <dbReference type="NCBI Taxonomy" id="1171543"/>
    <lineage>
        <taxon>Bacteria</taxon>
        <taxon>Pseudomonadati</taxon>
        <taxon>Pseudomonadota</taxon>
        <taxon>Gammaproteobacteria</taxon>
        <taxon>Lysobacterales</taxon>
        <taxon>Marinicellaceae</taxon>
        <taxon>Marinicella</taxon>
    </lineage>
</organism>
<dbReference type="AlphaFoldDB" id="A0A917FKX8"/>
<evidence type="ECO:0000313" key="1">
    <source>
        <dbReference type="EMBL" id="GGF87246.1"/>
    </source>
</evidence>
<protein>
    <submittedName>
        <fullName evidence="1">Uncharacterized protein</fullName>
    </submittedName>
</protein>
<dbReference type="EMBL" id="BMEO01000002">
    <property type="protein sequence ID" value="GGF87246.1"/>
    <property type="molecule type" value="Genomic_DNA"/>
</dbReference>
<gene>
    <name evidence="1" type="ORF">GCM10011365_05390</name>
</gene>
<accession>A0A917FKX8</accession>
<evidence type="ECO:0000313" key="2">
    <source>
        <dbReference type="Proteomes" id="UP000605253"/>
    </source>
</evidence>
<name>A0A917FKX8_9GAMM</name>
<comment type="caution">
    <text evidence="1">The sequence shown here is derived from an EMBL/GenBank/DDBJ whole genome shotgun (WGS) entry which is preliminary data.</text>
</comment>